<dbReference type="GO" id="GO:0045211">
    <property type="term" value="C:postsynaptic membrane"/>
    <property type="evidence" value="ECO:0007669"/>
    <property type="project" value="UniProtKB-SubCell"/>
</dbReference>
<feature type="domain" description="Peptidase S72" evidence="27">
    <location>
        <begin position="754"/>
        <end position="874"/>
    </location>
</feature>
<name>A0AAE1HTC3_9NEOP</name>
<keyword evidence="14" id="KW-1015">Disulfide bond</keyword>
<evidence type="ECO:0000256" key="24">
    <source>
        <dbReference type="ARBA" id="ARBA00034100"/>
    </source>
</evidence>
<comment type="function">
    <text evidence="20">Transmembrane protein that plays important roles in connecting the extracellular matrix to the cytoskeleton. Acts as a cell adhesion receptor in both muscle and non-muscle tissues. Receptor for both DMD and UTRN and, through these interactions, scaffolds axin to the cytoskeleton. Also functions in cell adhesion-mediated signaling and implicated in cell polarity.</text>
</comment>
<dbReference type="GO" id="GO:0042383">
    <property type="term" value="C:sarcolemma"/>
    <property type="evidence" value="ECO:0007669"/>
    <property type="project" value="UniProtKB-SubCell"/>
</dbReference>
<dbReference type="EMBL" id="JAHWGI010001278">
    <property type="protein sequence ID" value="KAK3927062.1"/>
    <property type="molecule type" value="Genomic_DNA"/>
</dbReference>
<evidence type="ECO:0000256" key="13">
    <source>
        <dbReference type="ARBA" id="ARBA00023018"/>
    </source>
</evidence>
<reference evidence="28" key="2">
    <citation type="journal article" date="2023" name="BMC Genomics">
        <title>Pest status, molecular evolution, and epigenetic factors derived from the genome assembly of Frankliniella fusca, a thysanopteran phytovirus vector.</title>
        <authorList>
            <person name="Catto M.A."/>
            <person name="Labadie P.E."/>
            <person name="Jacobson A.L."/>
            <person name="Kennedy G.G."/>
            <person name="Srinivasan R."/>
            <person name="Hunt B.G."/>
        </authorList>
    </citation>
    <scope>NUCLEOTIDE SEQUENCE</scope>
    <source>
        <strain evidence="28">PL_HMW_Pooled</strain>
    </source>
</reference>
<keyword evidence="7" id="KW-0963">Cytoplasm</keyword>
<evidence type="ECO:0000256" key="23">
    <source>
        <dbReference type="ARBA" id="ARBA00031034"/>
    </source>
</evidence>
<dbReference type="GO" id="GO:0021675">
    <property type="term" value="P:nerve development"/>
    <property type="evidence" value="ECO:0007669"/>
    <property type="project" value="TreeGrafter"/>
</dbReference>
<keyword evidence="29" id="KW-1185">Reference proteome</keyword>
<comment type="subcellular location">
    <subcellularLocation>
        <location evidence="1">Cell membrane</location>
        <location evidence="1">Sarcolemma</location>
    </subcellularLocation>
    <subcellularLocation>
        <location evidence="4">Cell membrane</location>
        <topology evidence="4">Single-pass type I membrane protein</topology>
    </subcellularLocation>
    <subcellularLocation>
        <location evidence="3">Cytoplasm</location>
        <location evidence="3">Cytoskeleton</location>
    </subcellularLocation>
    <subcellularLocation>
        <location evidence="5">Nucleus</location>
        <location evidence="5">Nucleoplasm</location>
    </subcellularLocation>
    <subcellularLocation>
        <location evidence="24">Postsynaptic cell membrane</location>
    </subcellularLocation>
    <subcellularLocation>
        <location evidence="2">Secreted</location>
        <location evidence="2">Extracellular space</location>
    </subcellularLocation>
</comment>
<feature type="compositionally biased region" description="Gly residues" evidence="25">
    <location>
        <begin position="77"/>
        <end position="86"/>
    </location>
</feature>
<dbReference type="GO" id="GO:0043236">
    <property type="term" value="F:laminin binding"/>
    <property type="evidence" value="ECO:0007669"/>
    <property type="project" value="TreeGrafter"/>
</dbReference>
<evidence type="ECO:0000256" key="22">
    <source>
        <dbReference type="ARBA" id="ARBA00030092"/>
    </source>
</evidence>
<sequence>MGPLVPQVCANSSAVLCLPPRSVPGAAMTPRLAVLLLSVAGLACGLRQGLRITDGDLDFAFEPDAEVEHRGAHRGAHGQGQGGGRGVPSAKLTQRQWGVQDTSATAGKLFRFSIPADAFSGDVDHYEAQSPSGAPLPAWLLFDQTTGLFEGVPTLKDVGTVYVTVHAVSAFNSAKDKFSIDVLPPAEAAPSAGVVPLGLNTHHHPKVKCGPGEDPLILSVVIDGKYDHMKPRQRLTTIDNLSGFLSLSHDLFQLLPQNSREDILSEDSIVMAGEGNVQKSKWRQGSVIQWQVGCENQLWPQQARIVEDLKQQARDGTLAEVLLWPVVGWHIKADNSLANRGRREAAGQNEAGSGNFAEDGATDDTEAGEGGVPDSHIVPTMSSPVYPGATATPTPFSHNFNSITENPSQHHHRHHHGDLESGIVPGIQEVDNPVEEFRSSRPDSGPLAPYLSSSFGGGGYSLPSSPVLYGSIMPTPTLEPEKPTIHFGVGSPTPEITRVYEGVEVTPTPVFPTEVEPTTYPSPSSAGSPSYIPSSGTGNMDQSSTHVTEPMIDGTSGSSTSSSPASGTDVTMEGVEARESTEKPVTIVDISDFYDPTNMTSTGHPSTVPSTAGTTPPTTTPTPPVTTTTTPTTTTTEVIEIDQKNFPPTVNARLRKLPVTAGKIVKFVVPDETFKDLEDGSTRHLRLTLKTKDGKDLNQTSWIQFNSARREILLLPLEEHVSRWYFSLEATDKEGASVSDKLEVVVQHHQHRRAVNHEITLVMEPTPLIRQEPVLKWEVVLVETLARLFGDPDTSQITVRHLDVANLSTNGSVSLTYTNDSLPRTICPHEGIQDMLKVLRRNEDNDPSPALFHALTVHAKHLNIRKVLYKGLANCEVATKPEVQPGSPISPDVARNYPPIPRNQVDHINATVGMLLSYKVPEDSFYDPEDLTTRAMKLSLLTMDHSQIPPDNWLQFDVKNQEFYGVPMPSDEGSKEYQLVCEDRGGLRAHDGLVVVVHPAPAVPYSVEFSITINPHYETFIRNTPQKRKFVEKLRELFGDSDASNIVIGRISKFLHNSPLIGEVSKRPKRDKEPRFKIEGSTVITWYNRTLPTTRCPHDEISTLRRVLVNDDNQMSSRLISVMGPEFVVLAVGLYPTAVCQGELTPLHPTDPPPPPVDEVPPMGSSEEYLITFVVPAVIICTMLLLAGVVACVLYRRRRTGKMSVGDEDERQSFRNKGIPVIFQDELEEQTEPINKSPVIMKEEKPPLPPPEYQRHNPSPPPTQALLSDTEDAEPYQPPPPFTTSRDTARHTRHKSTPTYRKPPPYVPP</sequence>
<feature type="compositionally biased region" description="Low complexity" evidence="25">
    <location>
        <begin position="554"/>
        <end position="568"/>
    </location>
</feature>
<comment type="caution">
    <text evidence="28">The sequence shown here is derived from an EMBL/GenBank/DDBJ whole genome shotgun (WGS) entry which is preliminary data.</text>
</comment>
<dbReference type="CDD" id="cd11303">
    <property type="entry name" value="Dystroglycan_repeat"/>
    <property type="match status" value="1"/>
</dbReference>
<evidence type="ECO:0000256" key="25">
    <source>
        <dbReference type="SAM" id="MobiDB-lite"/>
    </source>
</evidence>
<dbReference type="GO" id="GO:0005856">
    <property type="term" value="C:cytoskeleton"/>
    <property type="evidence" value="ECO:0007669"/>
    <property type="project" value="UniProtKB-SubCell"/>
</dbReference>
<dbReference type="Proteomes" id="UP001219518">
    <property type="component" value="Unassembled WGS sequence"/>
</dbReference>
<feature type="region of interest" description="Disordered" evidence="25">
    <location>
        <begin position="509"/>
        <end position="580"/>
    </location>
</feature>
<dbReference type="GO" id="GO:0005654">
    <property type="term" value="C:nucleoplasm"/>
    <property type="evidence" value="ECO:0007669"/>
    <property type="project" value="UniProtKB-SubCell"/>
</dbReference>
<dbReference type="SUPFAM" id="SSF49313">
    <property type="entry name" value="Cadherin-like"/>
    <property type="match status" value="3"/>
</dbReference>
<dbReference type="PANTHER" id="PTHR21559:SF21">
    <property type="entry name" value="DYSTROGLYCAN 1"/>
    <property type="match status" value="1"/>
</dbReference>
<keyword evidence="17" id="KW-0539">Nucleus</keyword>
<feature type="region of interest" description="Disordered" evidence="25">
    <location>
        <begin position="1216"/>
        <end position="1309"/>
    </location>
</feature>
<keyword evidence="11" id="KW-0732">Signal</keyword>
<evidence type="ECO:0000259" key="27">
    <source>
        <dbReference type="PROSITE" id="PS51699"/>
    </source>
</evidence>
<dbReference type="GO" id="GO:0016011">
    <property type="term" value="C:dystroglycan complex"/>
    <property type="evidence" value="ECO:0007669"/>
    <property type="project" value="TreeGrafter"/>
</dbReference>
<evidence type="ECO:0000256" key="4">
    <source>
        <dbReference type="ARBA" id="ARBA00004251"/>
    </source>
</evidence>
<dbReference type="GO" id="GO:0005576">
    <property type="term" value="C:extracellular region"/>
    <property type="evidence" value="ECO:0007669"/>
    <property type="project" value="UniProtKB-SubCell"/>
</dbReference>
<feature type="compositionally biased region" description="Pro residues" evidence="25">
    <location>
        <begin position="1247"/>
        <end position="1263"/>
    </location>
</feature>
<evidence type="ECO:0000256" key="9">
    <source>
        <dbReference type="ARBA" id="ARBA00022553"/>
    </source>
</evidence>
<comment type="function">
    <text evidence="19">The dystroglycan complex is involved in a number of processes including laminin and basement membrane assembly, sarcolemmal stability, cell survival, peripheral nerve myelination, nodal structure, cell migration, and epithelial polarization.</text>
</comment>
<dbReference type="GO" id="GO:0007411">
    <property type="term" value="P:axon guidance"/>
    <property type="evidence" value="ECO:0007669"/>
    <property type="project" value="TreeGrafter"/>
</dbReference>
<evidence type="ECO:0000313" key="28">
    <source>
        <dbReference type="EMBL" id="KAK3927062.1"/>
    </source>
</evidence>
<evidence type="ECO:0000256" key="2">
    <source>
        <dbReference type="ARBA" id="ARBA00004239"/>
    </source>
</evidence>
<evidence type="ECO:0000256" key="20">
    <source>
        <dbReference type="ARBA" id="ARBA00024991"/>
    </source>
</evidence>
<feature type="compositionally biased region" description="Polar residues" evidence="25">
    <location>
        <begin position="537"/>
        <end position="547"/>
    </location>
</feature>
<feature type="compositionally biased region" description="Low complexity" evidence="25">
    <location>
        <begin position="509"/>
        <end position="536"/>
    </location>
</feature>
<dbReference type="Pfam" id="PF18424">
    <property type="entry name" value="a_DG1_N2"/>
    <property type="match status" value="1"/>
</dbReference>
<evidence type="ECO:0000256" key="26">
    <source>
        <dbReference type="SAM" id="Phobius"/>
    </source>
</evidence>
<evidence type="ECO:0000256" key="5">
    <source>
        <dbReference type="ARBA" id="ARBA00004642"/>
    </source>
</evidence>
<dbReference type="InterPro" id="IPR006644">
    <property type="entry name" value="Cadg"/>
</dbReference>
<proteinExistence type="predicted"/>
<dbReference type="InterPro" id="IPR008465">
    <property type="entry name" value="DAG1_C"/>
</dbReference>
<dbReference type="InterPro" id="IPR015919">
    <property type="entry name" value="Cadherin-like_sf"/>
</dbReference>
<keyword evidence="12 26" id="KW-1133">Transmembrane helix</keyword>
<dbReference type="Pfam" id="PF05454">
    <property type="entry name" value="DAG1"/>
    <property type="match status" value="2"/>
</dbReference>
<dbReference type="Pfam" id="PF05345">
    <property type="entry name" value="He_PIG"/>
    <property type="match status" value="1"/>
</dbReference>
<dbReference type="SMART" id="SM00736">
    <property type="entry name" value="CADG"/>
    <property type="match status" value="3"/>
</dbReference>
<dbReference type="InterPro" id="IPR030398">
    <property type="entry name" value="SEA_DG_dom"/>
</dbReference>
<protein>
    <recommendedName>
        <fullName evidence="21">Dystroglycan 1</fullName>
    </recommendedName>
    <alternativeName>
        <fullName evidence="23">Dystroglycan</fullName>
    </alternativeName>
    <alternativeName>
        <fullName evidence="22">Dystrophin-associated glycoprotein 1</fullName>
    </alternativeName>
</protein>
<evidence type="ECO:0000256" key="11">
    <source>
        <dbReference type="ARBA" id="ARBA00022729"/>
    </source>
</evidence>
<dbReference type="InterPro" id="IPR027468">
    <property type="entry name" value="Alpha-dystroglycan_domain_2"/>
</dbReference>
<feature type="region of interest" description="Disordered" evidence="25">
    <location>
        <begin position="339"/>
        <end position="376"/>
    </location>
</feature>
<evidence type="ECO:0000256" key="16">
    <source>
        <dbReference type="ARBA" id="ARBA00023212"/>
    </source>
</evidence>
<dbReference type="SUPFAM" id="SSF111006">
    <property type="entry name" value="Dystroglycan, domain 2"/>
    <property type="match status" value="1"/>
</dbReference>
<evidence type="ECO:0000256" key="6">
    <source>
        <dbReference type="ARBA" id="ARBA00022475"/>
    </source>
</evidence>
<dbReference type="InterPro" id="IPR013783">
    <property type="entry name" value="Ig-like_fold"/>
</dbReference>
<gene>
    <name evidence="28" type="ORF">KUF71_015368</name>
</gene>
<organism evidence="28 29">
    <name type="scientific">Frankliniella fusca</name>
    <dbReference type="NCBI Taxonomy" id="407009"/>
    <lineage>
        <taxon>Eukaryota</taxon>
        <taxon>Metazoa</taxon>
        <taxon>Ecdysozoa</taxon>
        <taxon>Arthropoda</taxon>
        <taxon>Hexapoda</taxon>
        <taxon>Insecta</taxon>
        <taxon>Pterygota</taxon>
        <taxon>Neoptera</taxon>
        <taxon>Paraneoptera</taxon>
        <taxon>Thysanoptera</taxon>
        <taxon>Terebrantia</taxon>
        <taxon>Thripoidea</taxon>
        <taxon>Thripidae</taxon>
        <taxon>Frankliniella</taxon>
    </lineage>
</organism>
<accession>A0AAE1HTC3</accession>
<keyword evidence="18" id="KW-0628">Postsynaptic cell membrane</keyword>
<reference evidence="28" key="1">
    <citation type="submission" date="2021-07" db="EMBL/GenBank/DDBJ databases">
        <authorList>
            <person name="Catto M.A."/>
            <person name="Jacobson A."/>
            <person name="Kennedy G."/>
            <person name="Labadie P."/>
            <person name="Hunt B.G."/>
            <person name="Srinivasan R."/>
        </authorList>
    </citation>
    <scope>NUCLEOTIDE SEQUENCE</scope>
    <source>
        <strain evidence="28">PL_HMW_Pooled</strain>
        <tissue evidence="28">Head</tissue>
    </source>
</reference>
<keyword evidence="10 26" id="KW-0812">Transmembrane</keyword>
<keyword evidence="15" id="KW-0325">Glycoprotein</keyword>
<evidence type="ECO:0000256" key="12">
    <source>
        <dbReference type="ARBA" id="ARBA00022989"/>
    </source>
</evidence>
<feature type="region of interest" description="Disordered" evidence="25">
    <location>
        <begin position="599"/>
        <end position="632"/>
    </location>
</feature>
<evidence type="ECO:0000256" key="19">
    <source>
        <dbReference type="ARBA" id="ARBA00023567"/>
    </source>
</evidence>
<evidence type="ECO:0000256" key="3">
    <source>
        <dbReference type="ARBA" id="ARBA00004245"/>
    </source>
</evidence>
<dbReference type="PROSITE" id="PS51699">
    <property type="entry name" value="SEA_DG"/>
    <property type="match status" value="2"/>
</dbReference>
<evidence type="ECO:0000256" key="8">
    <source>
        <dbReference type="ARBA" id="ARBA00022525"/>
    </source>
</evidence>
<dbReference type="Gene3D" id="2.60.40.10">
    <property type="entry name" value="Immunoglobulins"/>
    <property type="match status" value="3"/>
</dbReference>
<evidence type="ECO:0000256" key="21">
    <source>
        <dbReference type="ARBA" id="ARBA00026224"/>
    </source>
</evidence>
<keyword evidence="13" id="KW-0770">Synapse</keyword>
<dbReference type="Gene3D" id="3.30.70.1040">
    <property type="entry name" value="Dystroglycan, domain 2"/>
    <property type="match status" value="1"/>
</dbReference>
<evidence type="ECO:0000256" key="18">
    <source>
        <dbReference type="ARBA" id="ARBA00023257"/>
    </source>
</evidence>
<dbReference type="InterPro" id="IPR041631">
    <property type="entry name" value="Alpha_DG1_N2"/>
</dbReference>
<evidence type="ECO:0000256" key="1">
    <source>
        <dbReference type="ARBA" id="ARBA00004135"/>
    </source>
</evidence>
<dbReference type="PANTHER" id="PTHR21559">
    <property type="entry name" value="DYSTROGLYCAN-RELATED"/>
    <property type="match status" value="1"/>
</dbReference>
<keyword evidence="9" id="KW-0597">Phosphoprotein</keyword>
<feature type="compositionally biased region" description="Low complexity" evidence="25">
    <location>
        <begin position="605"/>
        <end position="617"/>
    </location>
</feature>
<keyword evidence="26" id="KW-0472">Membrane</keyword>
<keyword evidence="8" id="KW-0964">Secreted</keyword>
<feature type="domain" description="Peptidase S72" evidence="27">
    <location>
        <begin position="1004"/>
        <end position="1139"/>
    </location>
</feature>
<dbReference type="GO" id="GO:0002009">
    <property type="term" value="P:morphogenesis of an epithelium"/>
    <property type="evidence" value="ECO:0007669"/>
    <property type="project" value="TreeGrafter"/>
</dbReference>
<keyword evidence="6" id="KW-1003">Cell membrane</keyword>
<evidence type="ECO:0000256" key="15">
    <source>
        <dbReference type="ARBA" id="ARBA00023180"/>
    </source>
</evidence>
<dbReference type="GO" id="GO:0005509">
    <property type="term" value="F:calcium ion binding"/>
    <property type="evidence" value="ECO:0007669"/>
    <property type="project" value="InterPro"/>
</dbReference>
<evidence type="ECO:0000256" key="7">
    <source>
        <dbReference type="ARBA" id="ARBA00022490"/>
    </source>
</evidence>
<evidence type="ECO:0000256" key="17">
    <source>
        <dbReference type="ARBA" id="ARBA00023242"/>
    </source>
</evidence>
<evidence type="ECO:0000256" key="10">
    <source>
        <dbReference type="ARBA" id="ARBA00022692"/>
    </source>
</evidence>
<feature type="region of interest" description="Disordered" evidence="25">
    <location>
        <begin position="68"/>
        <end position="96"/>
    </location>
</feature>
<evidence type="ECO:0000256" key="14">
    <source>
        <dbReference type="ARBA" id="ARBA00023157"/>
    </source>
</evidence>
<evidence type="ECO:0000313" key="29">
    <source>
        <dbReference type="Proteomes" id="UP001219518"/>
    </source>
</evidence>
<keyword evidence="16" id="KW-0206">Cytoskeleton</keyword>
<feature type="transmembrane region" description="Helical" evidence="26">
    <location>
        <begin position="1169"/>
        <end position="1195"/>
    </location>
</feature>